<keyword evidence="10" id="KW-0464">Manganese</keyword>
<dbReference type="EMBL" id="KF900583">
    <property type="protein sequence ID" value="AIF00178.1"/>
    <property type="molecule type" value="Genomic_DNA"/>
</dbReference>
<dbReference type="GO" id="GO:0005524">
    <property type="term" value="F:ATP binding"/>
    <property type="evidence" value="ECO:0007669"/>
    <property type="project" value="UniProtKB-UniRule"/>
</dbReference>
<evidence type="ECO:0000256" key="12">
    <source>
        <dbReference type="ARBA" id="ARBA00042242"/>
    </source>
</evidence>
<dbReference type="GO" id="GO:0004637">
    <property type="term" value="F:phosphoribosylamine-glycine ligase activity"/>
    <property type="evidence" value="ECO:0007669"/>
    <property type="project" value="UniProtKB-UniRule"/>
</dbReference>
<evidence type="ECO:0000256" key="5">
    <source>
        <dbReference type="ARBA" id="ARBA00022598"/>
    </source>
</evidence>
<dbReference type="GO" id="GO:0006189">
    <property type="term" value="P:'de novo' IMP biosynthetic process"/>
    <property type="evidence" value="ECO:0007669"/>
    <property type="project" value="UniProtKB-UniRule"/>
</dbReference>
<dbReference type="InterPro" id="IPR011054">
    <property type="entry name" value="Rudment_hybrid_motif"/>
</dbReference>
<evidence type="ECO:0000313" key="17">
    <source>
        <dbReference type="EMBL" id="AIF00178.1"/>
    </source>
</evidence>
<dbReference type="Pfam" id="PF02843">
    <property type="entry name" value="GARS_C"/>
    <property type="match status" value="1"/>
</dbReference>
<dbReference type="Gene3D" id="3.30.470.20">
    <property type="entry name" value="ATP-grasp fold, B domain"/>
    <property type="match status" value="1"/>
</dbReference>
<accession>A0A075GER7</accession>
<dbReference type="PROSITE" id="PS00184">
    <property type="entry name" value="GARS"/>
    <property type="match status" value="1"/>
</dbReference>
<evidence type="ECO:0000256" key="7">
    <source>
        <dbReference type="ARBA" id="ARBA00022755"/>
    </source>
</evidence>
<dbReference type="InterPro" id="IPR016185">
    <property type="entry name" value="PreATP-grasp_dom_sf"/>
</dbReference>
<dbReference type="EC" id="6.3.4.13" evidence="4 14"/>
<evidence type="ECO:0000256" key="13">
    <source>
        <dbReference type="ARBA" id="ARBA00042864"/>
    </source>
</evidence>
<evidence type="ECO:0000256" key="4">
    <source>
        <dbReference type="ARBA" id="ARBA00013255"/>
    </source>
</evidence>
<gene>
    <name evidence="14 17" type="primary">purD</name>
</gene>
<evidence type="ECO:0000256" key="15">
    <source>
        <dbReference type="PROSITE-ProRule" id="PRU00409"/>
    </source>
</evidence>
<dbReference type="InterPro" id="IPR013815">
    <property type="entry name" value="ATP_grasp_subdomain_1"/>
</dbReference>
<dbReference type="InterPro" id="IPR000115">
    <property type="entry name" value="PRibGlycinamide_synth"/>
</dbReference>
<evidence type="ECO:0000256" key="14">
    <source>
        <dbReference type="HAMAP-Rule" id="MF_00138"/>
    </source>
</evidence>
<evidence type="ECO:0000256" key="9">
    <source>
        <dbReference type="ARBA" id="ARBA00022842"/>
    </source>
</evidence>
<protein>
    <recommendedName>
        <fullName evidence="4 14">Phosphoribosylamine--glycine ligase</fullName>
        <ecNumber evidence="4 14">6.3.4.13</ecNumber>
    </recommendedName>
    <alternativeName>
        <fullName evidence="14">GARS</fullName>
    </alternativeName>
    <alternativeName>
        <fullName evidence="12 14">Glycinamide ribonucleotide synthetase</fullName>
    </alternativeName>
    <alternativeName>
        <fullName evidence="13 14">Phosphoribosylglycinamide synthetase</fullName>
    </alternativeName>
</protein>
<evidence type="ECO:0000259" key="16">
    <source>
        <dbReference type="PROSITE" id="PS50975"/>
    </source>
</evidence>
<dbReference type="PANTHER" id="PTHR43472:SF1">
    <property type="entry name" value="PHOSPHORIBOSYLAMINE--GLYCINE LIGASE, CHLOROPLASTIC"/>
    <property type="match status" value="1"/>
</dbReference>
<organism evidence="17">
    <name type="scientific">uncultured marine group II/III euryarchaeote KM3_12_E03</name>
    <dbReference type="NCBI Taxonomy" id="1457859"/>
    <lineage>
        <taxon>Archaea</taxon>
        <taxon>Methanobacteriati</taxon>
        <taxon>Methanobacteriota</taxon>
        <taxon>environmental samples</taxon>
    </lineage>
</organism>
<dbReference type="Pfam" id="PF01071">
    <property type="entry name" value="GARS_A"/>
    <property type="match status" value="1"/>
</dbReference>
<dbReference type="PROSITE" id="PS50975">
    <property type="entry name" value="ATP_GRASP"/>
    <property type="match status" value="1"/>
</dbReference>
<dbReference type="GO" id="GO:0046872">
    <property type="term" value="F:metal ion binding"/>
    <property type="evidence" value="ECO:0007669"/>
    <property type="project" value="InterPro"/>
</dbReference>
<proteinExistence type="inferred from homology"/>
<keyword evidence="8 15" id="KW-0067">ATP-binding</keyword>
<dbReference type="Gene3D" id="3.40.50.20">
    <property type="match status" value="1"/>
</dbReference>
<dbReference type="SMART" id="SM01209">
    <property type="entry name" value="GARS_A"/>
    <property type="match status" value="1"/>
</dbReference>
<comment type="pathway">
    <text evidence="3 14">Purine metabolism; IMP biosynthesis via de novo pathway; N(1)-(5-phospho-D-ribosyl)glycinamide from 5-phospho-alpha-D-ribose 1-diphosphate: step 2/2.</text>
</comment>
<dbReference type="AlphaFoldDB" id="A0A075GER7"/>
<keyword evidence="9" id="KW-0460">Magnesium</keyword>
<evidence type="ECO:0000256" key="3">
    <source>
        <dbReference type="ARBA" id="ARBA00005174"/>
    </source>
</evidence>
<comment type="cofactor">
    <cofactor evidence="2">
        <name>Mg(2+)</name>
        <dbReference type="ChEBI" id="CHEBI:18420"/>
    </cofactor>
</comment>
<dbReference type="Gene3D" id="3.30.1490.20">
    <property type="entry name" value="ATP-grasp fold, A domain"/>
    <property type="match status" value="1"/>
</dbReference>
<comment type="catalytic activity">
    <reaction evidence="14">
        <text>5-phospho-beta-D-ribosylamine + glycine + ATP = N(1)-(5-phospho-beta-D-ribosyl)glycinamide + ADP + phosphate + H(+)</text>
        <dbReference type="Rhea" id="RHEA:17453"/>
        <dbReference type="ChEBI" id="CHEBI:15378"/>
        <dbReference type="ChEBI" id="CHEBI:30616"/>
        <dbReference type="ChEBI" id="CHEBI:43474"/>
        <dbReference type="ChEBI" id="CHEBI:57305"/>
        <dbReference type="ChEBI" id="CHEBI:58681"/>
        <dbReference type="ChEBI" id="CHEBI:143788"/>
        <dbReference type="ChEBI" id="CHEBI:456216"/>
        <dbReference type="EC" id="6.3.4.13"/>
    </reaction>
</comment>
<comment type="similarity">
    <text evidence="11 14">Belongs to the GARS family.</text>
</comment>
<dbReference type="SUPFAM" id="SSF51246">
    <property type="entry name" value="Rudiment single hybrid motif"/>
    <property type="match status" value="1"/>
</dbReference>
<dbReference type="Pfam" id="PF02844">
    <property type="entry name" value="GARS_N"/>
    <property type="match status" value="1"/>
</dbReference>
<dbReference type="InterPro" id="IPR020561">
    <property type="entry name" value="PRibGlycinamid_synth_ATP-grasp"/>
</dbReference>
<sequence>MMAEATVLVVGGGGREHALTMGLVASPSVGEVHVAPGNAGTSLVATNHPFSAGDVESIVGLAQSLGCDLVVVGPEGPLVDGLADKLTAAGIPCFGPHAEGAKLEGSKLYAKQTMQNLGIPTGGIHNINSASQIDAALDDFAPPWVVKRDVLAGGKGVVVTSDRQEASQALSDGLQADGFVLLEEFLSGEEASMLIMLDESGWVALPASQDHKRVGEGDTGPNTGGMGAYAPAPVVTDEVREKVYSRIVEPMHNWLKSQDSLYRGCLYVGLMIDELGDPYVVEYNVRFGDPETQVTVPLISSDLYELLFSVASGEVGSHTPEFTDSSALTVVLAAEGYPDSPRKGLPISIEVALIANGDGGAFIHHAGTKHESEGDLVSSGGRVLACTGIGPNLDEARNLAYSLMDGIILEGSHYRSDIGFRAL</sequence>
<dbReference type="PANTHER" id="PTHR43472">
    <property type="entry name" value="PHOSPHORIBOSYLAMINE--GLYCINE LIGASE"/>
    <property type="match status" value="1"/>
</dbReference>
<dbReference type="HAMAP" id="MF_00138">
    <property type="entry name" value="GARS"/>
    <property type="match status" value="1"/>
</dbReference>
<dbReference type="InterPro" id="IPR020559">
    <property type="entry name" value="PRibGlycinamide_synth_CS"/>
</dbReference>
<evidence type="ECO:0000256" key="1">
    <source>
        <dbReference type="ARBA" id="ARBA00001936"/>
    </source>
</evidence>
<keyword evidence="7 14" id="KW-0658">Purine biosynthesis</keyword>
<evidence type="ECO:0000256" key="10">
    <source>
        <dbReference type="ARBA" id="ARBA00023211"/>
    </source>
</evidence>
<evidence type="ECO:0000256" key="8">
    <source>
        <dbReference type="ARBA" id="ARBA00022840"/>
    </source>
</evidence>
<dbReference type="InterPro" id="IPR020562">
    <property type="entry name" value="PRibGlycinamide_synth_N"/>
</dbReference>
<name>A0A075GER7_9EURY</name>
<comment type="cofactor">
    <cofactor evidence="1">
        <name>Mn(2+)</name>
        <dbReference type="ChEBI" id="CHEBI:29035"/>
    </cofactor>
</comment>
<dbReference type="Gene3D" id="3.90.600.10">
    <property type="entry name" value="Phosphoribosylglycinamide synthetase, C-terminal domain"/>
    <property type="match status" value="1"/>
</dbReference>
<evidence type="ECO:0000256" key="11">
    <source>
        <dbReference type="ARBA" id="ARBA00038345"/>
    </source>
</evidence>
<dbReference type="InterPro" id="IPR020560">
    <property type="entry name" value="PRibGlycinamide_synth_C-dom"/>
</dbReference>
<evidence type="ECO:0000256" key="2">
    <source>
        <dbReference type="ARBA" id="ARBA00001946"/>
    </source>
</evidence>
<dbReference type="SUPFAM" id="SSF56059">
    <property type="entry name" value="Glutathione synthetase ATP-binding domain-like"/>
    <property type="match status" value="1"/>
</dbReference>
<keyword evidence="6 15" id="KW-0547">Nucleotide-binding</keyword>
<feature type="domain" description="ATP-grasp" evidence="16">
    <location>
        <begin position="111"/>
        <end position="312"/>
    </location>
</feature>
<dbReference type="InterPro" id="IPR037123">
    <property type="entry name" value="PRibGlycinamide_synth_C_sf"/>
</dbReference>
<reference evidence="17" key="1">
    <citation type="journal article" date="2014" name="Genome Biol. Evol.">
        <title>Pangenome evidence for extensive interdomain horizontal transfer affecting lineage core and shell genes in uncultured planktonic thaumarchaeota and euryarchaeota.</title>
        <authorList>
            <person name="Deschamps P."/>
            <person name="Zivanovic Y."/>
            <person name="Moreira D."/>
            <person name="Rodriguez-Valera F."/>
            <person name="Lopez-Garcia P."/>
        </authorList>
    </citation>
    <scope>NUCLEOTIDE SEQUENCE</scope>
</reference>
<dbReference type="SMART" id="SM01210">
    <property type="entry name" value="GARS_C"/>
    <property type="match status" value="1"/>
</dbReference>
<keyword evidence="5 14" id="KW-0436">Ligase</keyword>
<dbReference type="InterPro" id="IPR011761">
    <property type="entry name" value="ATP-grasp"/>
</dbReference>
<dbReference type="GO" id="GO:0009113">
    <property type="term" value="P:purine nucleobase biosynthetic process"/>
    <property type="evidence" value="ECO:0007669"/>
    <property type="project" value="InterPro"/>
</dbReference>
<evidence type="ECO:0000256" key="6">
    <source>
        <dbReference type="ARBA" id="ARBA00022741"/>
    </source>
</evidence>
<dbReference type="NCBIfam" id="TIGR00877">
    <property type="entry name" value="purD"/>
    <property type="match status" value="1"/>
</dbReference>
<dbReference type="SUPFAM" id="SSF52440">
    <property type="entry name" value="PreATP-grasp domain"/>
    <property type="match status" value="1"/>
</dbReference>
<dbReference type="UniPathway" id="UPA00074">
    <property type="reaction ID" value="UER00125"/>
</dbReference>